<keyword evidence="5" id="KW-0067">ATP-binding</keyword>
<keyword evidence="4" id="KW-0347">Helicase</keyword>
<dbReference type="CDD" id="cd18808">
    <property type="entry name" value="SF1_C_Upf1"/>
    <property type="match status" value="1"/>
</dbReference>
<evidence type="ECO:0000256" key="4">
    <source>
        <dbReference type="ARBA" id="ARBA00022806"/>
    </source>
</evidence>
<evidence type="ECO:0000256" key="6">
    <source>
        <dbReference type="SAM" id="Coils"/>
    </source>
</evidence>
<dbReference type="Pfam" id="PF13086">
    <property type="entry name" value="AAA_11"/>
    <property type="match status" value="2"/>
</dbReference>
<keyword evidence="6" id="KW-0175">Coiled coil</keyword>
<dbReference type="PANTHER" id="PTHR43788">
    <property type="entry name" value="DNA2/NAM7 HELICASE FAMILY MEMBER"/>
    <property type="match status" value="1"/>
</dbReference>
<name>A0ABT8LED0_9BACT</name>
<dbReference type="InterPro" id="IPR050534">
    <property type="entry name" value="Coronavir_polyprotein_1ab"/>
</dbReference>
<dbReference type="InterPro" id="IPR041679">
    <property type="entry name" value="DNA2/NAM7-like_C"/>
</dbReference>
<dbReference type="InterPro" id="IPR041677">
    <property type="entry name" value="DNA2/NAM7_AAA_11"/>
</dbReference>
<reference evidence="8" key="1">
    <citation type="submission" date="2023-06" db="EMBL/GenBank/DDBJ databases">
        <title>Genomic of Agaribacillus aureum.</title>
        <authorList>
            <person name="Wang G."/>
        </authorList>
    </citation>
    <scope>NUCLEOTIDE SEQUENCE</scope>
    <source>
        <strain evidence="8">BMA12</strain>
    </source>
</reference>
<accession>A0ABT8LED0</accession>
<evidence type="ECO:0000256" key="2">
    <source>
        <dbReference type="ARBA" id="ARBA00022741"/>
    </source>
</evidence>
<evidence type="ECO:0000256" key="1">
    <source>
        <dbReference type="ARBA" id="ARBA00007913"/>
    </source>
</evidence>
<dbReference type="Pfam" id="PF13087">
    <property type="entry name" value="AAA_12"/>
    <property type="match status" value="1"/>
</dbReference>
<evidence type="ECO:0000256" key="5">
    <source>
        <dbReference type="ARBA" id="ARBA00022840"/>
    </source>
</evidence>
<protein>
    <submittedName>
        <fullName evidence="8">AAA domain-containing protein</fullName>
    </submittedName>
</protein>
<dbReference type="Proteomes" id="UP001172083">
    <property type="component" value="Unassembled WGS sequence"/>
</dbReference>
<dbReference type="PROSITE" id="PS50965">
    <property type="entry name" value="NERD"/>
    <property type="match status" value="1"/>
</dbReference>
<dbReference type="Pfam" id="PF08378">
    <property type="entry name" value="NERD"/>
    <property type="match status" value="1"/>
</dbReference>
<feature type="coiled-coil region" evidence="6">
    <location>
        <begin position="735"/>
        <end position="762"/>
    </location>
</feature>
<dbReference type="RefSeq" id="WP_346760459.1">
    <property type="nucleotide sequence ID" value="NZ_JAUJEB010000006.1"/>
</dbReference>
<dbReference type="Gene3D" id="3.40.50.300">
    <property type="entry name" value="P-loop containing nucleotide triphosphate hydrolases"/>
    <property type="match status" value="3"/>
</dbReference>
<keyword evidence="2" id="KW-0547">Nucleotide-binding</keyword>
<comment type="caution">
    <text evidence="8">The sequence shown here is derived from an EMBL/GenBank/DDBJ whole genome shotgun (WGS) entry which is preliminary data.</text>
</comment>
<dbReference type="CDD" id="cd17934">
    <property type="entry name" value="DEXXQc_Upf1-like"/>
    <property type="match status" value="1"/>
</dbReference>
<evidence type="ECO:0000259" key="7">
    <source>
        <dbReference type="PROSITE" id="PS50965"/>
    </source>
</evidence>
<sequence>MSFSSYLIRKYEFSHENQYFRKFSWALNEAFRSVEGEHILIGNISCGGHQIDAIFIARGQITVIDFKDYAGDLTFSENNPWRMKTPEGGLVFVQGGAQSRNPFQQVRAYRFSLAEILEINESKILEGAHENVKWIHTGCIVQFHHNVSFDQSSIPSGITRYFHITDNNSAIELLKDLYSKGLELTDNEIRSILKVLDVSEDNLLENHSFDIEEEKSDAVGATKLAMIKRLSSGRKEDSEFDRVLNYYKTLINVEKFKEPLASQLHAFPFNQDKPINEYPVNIAASEEFHQLFLTNMKERFPRNLFVGLDIIIDGQNVPVLHTIILASDISDMNDLTVNFDEFEIYSNSLEKMGLTEDVIEELTTAVNDSETLGEKLSCIREHLSVSAEMTSRVLLGLSTESLFSAQLLSEFGKLSKLPEDLIENPLFKSFLSNKTIIQNGENNLLLDPFVQVTDLNESQTKAVELSFDQPLTVITGPPGTGKSQIVMNIIANAVVNGHSVLFASKNNKAVDNVKERLDEIIENPYLLRFGSKNEIENTAIPQIMRQVSQYSQGVFEDKTTELTSAKNEVNTVREQIKYLKTQITLIPKLQIKISRLKNELAQRQIKLDKWLVELEPIHRLLFIEKKTNVGIDVNEVGLLIQKIKNWNSGFLSKILFKWFHKSKLEQSLRKINDSLSLEVKEYISEHAPWATGSQDLLSSGFQNLNFLLELKKSEKRIIKKHNDLLKSLTSTEEDISSNSENLKHLESSKEEYESEIAELTKGLPSKCSDLLNLMIQQRLNDQNISNTQRYQDYLPANNVWKDEEVADFSDSATRFLQDFNAICLTSLSVKNSFPLTPALADVLVIDEASQCDIASAIPMILRAKRAVIIGDPLQLRHITSVQKYEQDYVTDLLGLEKLQLDYVNKSLYDYSFKLATKSGLESVFLQEHYRCHPEIIEFSNQHFYERRLGQTMLIKTNSNQFQYGDIGINWIHVNGEMHSKKNINSAEINKSIELVKLLATQYPNASIGIVTPFRDQYKELFSKLPQELLDKVKVDTVHKYQGDEKDIIIFSPVISDNATVGKAMFLSRNEYLINVAITRAKSALYIVGNFDYCKKIKNGKVSAPLSQLATYTENLNKVLR</sequence>
<evidence type="ECO:0000256" key="3">
    <source>
        <dbReference type="ARBA" id="ARBA00022801"/>
    </source>
</evidence>
<dbReference type="EMBL" id="JAUJEB010000006">
    <property type="protein sequence ID" value="MDN5215120.1"/>
    <property type="molecule type" value="Genomic_DNA"/>
</dbReference>
<gene>
    <name evidence="8" type="ORF">QQ020_23770</name>
</gene>
<dbReference type="SUPFAM" id="SSF52540">
    <property type="entry name" value="P-loop containing nucleoside triphosphate hydrolases"/>
    <property type="match status" value="1"/>
</dbReference>
<feature type="coiled-coil region" evidence="6">
    <location>
        <begin position="555"/>
        <end position="613"/>
    </location>
</feature>
<dbReference type="InterPro" id="IPR047187">
    <property type="entry name" value="SF1_C_Upf1"/>
</dbReference>
<organism evidence="8 9">
    <name type="scientific">Agaribacillus aureus</name>
    <dbReference type="NCBI Taxonomy" id="3051825"/>
    <lineage>
        <taxon>Bacteria</taxon>
        <taxon>Pseudomonadati</taxon>
        <taxon>Bacteroidota</taxon>
        <taxon>Cytophagia</taxon>
        <taxon>Cytophagales</taxon>
        <taxon>Splendidivirgaceae</taxon>
        <taxon>Agaribacillus</taxon>
    </lineage>
</organism>
<dbReference type="PANTHER" id="PTHR43788:SF8">
    <property type="entry name" value="DNA-BINDING PROTEIN SMUBP-2"/>
    <property type="match status" value="1"/>
</dbReference>
<evidence type="ECO:0000313" key="9">
    <source>
        <dbReference type="Proteomes" id="UP001172083"/>
    </source>
</evidence>
<dbReference type="InterPro" id="IPR011528">
    <property type="entry name" value="NERD"/>
</dbReference>
<comment type="similarity">
    <text evidence="1">Belongs to the DNA2/NAM7 helicase family.</text>
</comment>
<evidence type="ECO:0000313" key="8">
    <source>
        <dbReference type="EMBL" id="MDN5215120.1"/>
    </source>
</evidence>
<dbReference type="InterPro" id="IPR027417">
    <property type="entry name" value="P-loop_NTPase"/>
</dbReference>
<keyword evidence="9" id="KW-1185">Reference proteome</keyword>
<proteinExistence type="inferred from homology"/>
<keyword evidence="3" id="KW-0378">Hydrolase</keyword>
<feature type="domain" description="NERD" evidence="7">
    <location>
        <begin position="11"/>
        <end position="136"/>
    </location>
</feature>